<evidence type="ECO:0000313" key="2">
    <source>
        <dbReference type="Proteomes" id="UP000015354"/>
    </source>
</evidence>
<organism evidence="1 2">
    <name type="scientific">Strigomonas culicis</name>
    <dbReference type="NCBI Taxonomy" id="28005"/>
    <lineage>
        <taxon>Eukaryota</taxon>
        <taxon>Discoba</taxon>
        <taxon>Euglenozoa</taxon>
        <taxon>Kinetoplastea</taxon>
        <taxon>Metakinetoplastina</taxon>
        <taxon>Trypanosomatida</taxon>
        <taxon>Trypanosomatidae</taxon>
        <taxon>Strigomonadinae</taxon>
        <taxon>Strigomonas</taxon>
    </lineage>
</organism>
<dbReference type="PANTHER" id="PTHR46533:SF1">
    <property type="entry name" value="ZINC FINGER MYND DOMAIN-CONTAINING PROTEIN 12"/>
    <property type="match status" value="1"/>
</dbReference>
<dbReference type="AlphaFoldDB" id="S9UKK4"/>
<dbReference type="EMBL" id="ATMH01003486">
    <property type="protein sequence ID" value="EPY31377.1"/>
    <property type="molecule type" value="Genomic_DNA"/>
</dbReference>
<dbReference type="Gene3D" id="1.25.40.10">
    <property type="entry name" value="Tetratricopeptide repeat domain"/>
    <property type="match status" value="2"/>
</dbReference>
<evidence type="ECO:0000313" key="1">
    <source>
        <dbReference type="EMBL" id="EPY31377.1"/>
    </source>
</evidence>
<proteinExistence type="predicted"/>
<dbReference type="PANTHER" id="PTHR46533">
    <property type="entry name" value="ZINC FINGER MYND DOMAIN-CONTAINING PROTEIN 12"/>
    <property type="match status" value="1"/>
</dbReference>
<reference evidence="1 2" key="1">
    <citation type="journal article" date="2013" name="PLoS ONE">
        <title>Predicting the Proteins of Angomonas deanei, Strigomonas culicis and Their Respective Endosymbionts Reveals New Aspects of the Trypanosomatidae Family.</title>
        <authorList>
            <person name="Motta M.C."/>
            <person name="Martins A.C."/>
            <person name="de Souza S.S."/>
            <person name="Catta-Preta C.M."/>
            <person name="Silva R."/>
            <person name="Klein C.C."/>
            <person name="de Almeida L.G."/>
            <person name="de Lima Cunha O."/>
            <person name="Ciapina L.P."/>
            <person name="Brocchi M."/>
            <person name="Colabardini A.C."/>
            <person name="de Araujo Lima B."/>
            <person name="Machado C.R."/>
            <person name="de Almeida Soares C.M."/>
            <person name="Probst C.M."/>
            <person name="de Menezes C.B."/>
            <person name="Thompson C.E."/>
            <person name="Bartholomeu D.C."/>
            <person name="Gradia D.F."/>
            <person name="Pavoni D.P."/>
            <person name="Grisard E.C."/>
            <person name="Fantinatti-Garboggini F."/>
            <person name="Marchini F.K."/>
            <person name="Rodrigues-Luiz G.F."/>
            <person name="Wagner G."/>
            <person name="Goldman G.H."/>
            <person name="Fietto J.L."/>
            <person name="Elias M.C."/>
            <person name="Goldman M.H."/>
            <person name="Sagot M.F."/>
            <person name="Pereira M."/>
            <person name="Stoco P.H."/>
            <person name="de Mendonca-Neto R.P."/>
            <person name="Teixeira S.M."/>
            <person name="Maciel T.E."/>
            <person name="de Oliveira Mendes T.A."/>
            <person name="Urmenyi T.P."/>
            <person name="de Souza W."/>
            <person name="Schenkman S."/>
            <person name="de Vasconcelos A.T."/>
        </authorList>
    </citation>
    <scope>NUCLEOTIDE SEQUENCE [LARGE SCALE GENOMIC DNA]</scope>
</reference>
<dbReference type="OrthoDB" id="674604at2759"/>
<dbReference type="SUPFAM" id="SSF48452">
    <property type="entry name" value="TPR-like"/>
    <property type="match status" value="1"/>
</dbReference>
<gene>
    <name evidence="1" type="ORF">STCU_03486</name>
</gene>
<dbReference type="InterPro" id="IPR053248">
    <property type="entry name" value="Zinc_finger_MYND_domain"/>
</dbReference>
<dbReference type="Proteomes" id="UP000015354">
    <property type="component" value="Unassembled WGS sequence"/>
</dbReference>
<accession>S9UKK4</accession>
<protein>
    <submittedName>
        <fullName evidence="1">Zinc finger, MYND-type containing 12</fullName>
    </submittedName>
</protein>
<sequence length="334" mass="37960">MDLVNTSSTMGANALQMRQSHQERVREIIHALLSRAEEECRQLLLAGNAVAAEEAGVKVLRLREEFHGKSSPALVPCYIHLARTKQFMERYGEAEDMLSLAHFIVLQHQDDVTIAVKAELHQSYGLLYAADDKLDAAVKQLTCATYYLSCLYGPRNVLTTFSYFDLGNVFASRSSMESAMSSYDTVKEIWYQHLTQVLEEVVHQRAMMEKLKKYDDDANLFKNGYESARAFGEDNLADVSKMLYGIFSIQKERYRVDHPSTVKAEFILGLFLLWVQQEAEAQLHLSEARVVSQHFYGPRHPVVQEIEQWCVAFNIDYESSTSVAPDNEATSPPE</sequence>
<comment type="caution">
    <text evidence="1">The sequence shown here is derived from an EMBL/GenBank/DDBJ whole genome shotgun (WGS) entry which is preliminary data.</text>
</comment>
<keyword evidence="2" id="KW-1185">Reference proteome</keyword>
<dbReference type="InterPro" id="IPR011990">
    <property type="entry name" value="TPR-like_helical_dom_sf"/>
</dbReference>
<name>S9UKK4_9TRYP</name>